<feature type="compositionally biased region" description="Polar residues" evidence="7">
    <location>
        <begin position="75"/>
        <end position="84"/>
    </location>
</feature>
<dbReference type="GO" id="GO:0005819">
    <property type="term" value="C:spindle"/>
    <property type="evidence" value="ECO:0007669"/>
    <property type="project" value="UniProtKB-SubCell"/>
</dbReference>
<dbReference type="AlphaFoldDB" id="B3RVY1"/>
<evidence type="ECO:0000256" key="1">
    <source>
        <dbReference type="ARBA" id="ARBA00004123"/>
    </source>
</evidence>
<keyword evidence="11" id="KW-1185">Reference proteome</keyword>
<feature type="region of interest" description="Disordered" evidence="7">
    <location>
        <begin position="486"/>
        <end position="515"/>
    </location>
</feature>
<feature type="compositionally biased region" description="Basic residues" evidence="7">
    <location>
        <begin position="710"/>
        <end position="722"/>
    </location>
</feature>
<dbReference type="GO" id="GO:0005874">
    <property type="term" value="C:microtubule"/>
    <property type="evidence" value="ECO:0007669"/>
    <property type="project" value="InterPro"/>
</dbReference>
<dbReference type="EMBL" id="DS985244">
    <property type="protein sequence ID" value="EDV26078.1"/>
    <property type="molecule type" value="Genomic_DNA"/>
</dbReference>
<evidence type="ECO:0000259" key="8">
    <source>
        <dbReference type="Pfam" id="PF06886"/>
    </source>
</evidence>
<keyword evidence="5" id="KW-0206">Cytoskeleton</keyword>
<dbReference type="GO" id="GO:0060236">
    <property type="term" value="P:regulation of mitotic spindle organization"/>
    <property type="evidence" value="ECO:0007669"/>
    <property type="project" value="InterPro"/>
</dbReference>
<feature type="region of interest" description="Disordered" evidence="7">
    <location>
        <begin position="710"/>
        <end position="748"/>
    </location>
</feature>
<feature type="compositionally biased region" description="Polar residues" evidence="7">
    <location>
        <begin position="115"/>
        <end position="124"/>
    </location>
</feature>
<feature type="region of interest" description="Disordered" evidence="7">
    <location>
        <begin position="141"/>
        <end position="247"/>
    </location>
</feature>
<evidence type="ECO:0000259" key="9">
    <source>
        <dbReference type="Pfam" id="PF12214"/>
    </source>
</evidence>
<feature type="compositionally biased region" description="Basic and acidic residues" evidence="7">
    <location>
        <begin position="235"/>
        <end position="247"/>
    </location>
</feature>
<organism evidence="10 11">
    <name type="scientific">Trichoplax adhaerens</name>
    <name type="common">Trichoplax reptans</name>
    <dbReference type="NCBI Taxonomy" id="10228"/>
    <lineage>
        <taxon>Eukaryota</taxon>
        <taxon>Metazoa</taxon>
        <taxon>Placozoa</taxon>
        <taxon>Uniplacotomia</taxon>
        <taxon>Trichoplacea</taxon>
        <taxon>Trichoplacidae</taxon>
        <taxon>Trichoplax</taxon>
    </lineage>
</organism>
<gene>
    <name evidence="10" type="ORF">TRIADDRAFT_55817</name>
</gene>
<accession>B3RVY1</accession>
<evidence type="ECO:0000256" key="4">
    <source>
        <dbReference type="ARBA" id="ARBA00022490"/>
    </source>
</evidence>
<comment type="similarity">
    <text evidence="3">Belongs to the TPX2 family.</text>
</comment>
<feature type="compositionally biased region" description="Basic and acidic residues" evidence="7">
    <location>
        <begin position="496"/>
        <end position="515"/>
    </location>
</feature>
<dbReference type="InterPro" id="IPR027330">
    <property type="entry name" value="TPX2_central_dom"/>
</dbReference>
<sequence>MERMADCDIDPSYEYNAPKFIDFTQPSHDEESADLWFDNHIEDDDHKPFNSGFLEDEDSSNKENVSNVAEIANDNAEQPLTQAQEQDKKESTAQFIQEKEEAVEATPAEEDHAKTTQNQESTNFKSLWGCVVNDQQEVPSNLRTSWNIGSQQTDQSDKKPSPAVKKDLKRKIVKPVRRSVPNRIGTGASRNVTPKANSRRSDGPSRKPTSAKKKSTQLTVPNTPSFVRRSQVKRPLSESKKSTEEMQLERIANERKRIHELSKKNETFKTKALQASPYMPLRSSKELTQPVQLRFHTDQVLSKRKKEHSMTLRSDGNDVGELAAFDFARQLRKNTVASKNAPSVTGPKGVQPFTFATASRKRKAEEDADNQVQAPYIPMAELVNHYQNGTPKRFRGQSTPKQNSGQSEHHENQRARATCPKSPMLKTSQRSRSSREKVLSYKEMEEKEAEEIKKHKFKARPFDPKMFENSSTSGIKNKATACTTKPIGFKFHSDKRRSSNSEKSKENDEKEAECKRFKAQPIPAKILDGVTGVKRIEQVPLTIPQSPALMGKQRHAIYQQKLLEMPSEEPYIFKARPIPADNIELPEKKPISPTKPEPFAMPGLKVREEKLQKQQEKLEEEQKIEKESQNFKARPNVVTFNKPFEPRRSSKPLTDVTGFKLNTEERVEERQKFKEELKSKEEFKQMIEEQKKIELEERERKEVMALRKQMTHKANPVHHYKSVHLQGSDKPLTVPYSPNFAKRRSLRT</sequence>
<feature type="compositionally biased region" description="Basic and acidic residues" evidence="7">
    <location>
        <begin position="605"/>
        <end position="629"/>
    </location>
</feature>
<dbReference type="HOGENOM" id="CLU_022592_0_0_1"/>
<evidence type="ECO:0000256" key="5">
    <source>
        <dbReference type="ARBA" id="ARBA00023212"/>
    </source>
</evidence>
<feature type="compositionally biased region" description="Polar residues" evidence="7">
    <location>
        <begin position="389"/>
        <end position="406"/>
    </location>
</feature>
<dbReference type="PANTHER" id="PTHR14326">
    <property type="entry name" value="TARGETING PROTEIN FOR XKLP2"/>
    <property type="match status" value="1"/>
</dbReference>
<evidence type="ECO:0000256" key="6">
    <source>
        <dbReference type="ARBA" id="ARBA00023242"/>
    </source>
</evidence>
<evidence type="ECO:0000313" key="10">
    <source>
        <dbReference type="EMBL" id="EDV26078.1"/>
    </source>
</evidence>
<feature type="compositionally biased region" description="Polar residues" evidence="7">
    <location>
        <begin position="216"/>
        <end position="225"/>
    </location>
</feature>
<dbReference type="OrthoDB" id="1684416at2759"/>
<dbReference type="FunCoup" id="B3RVY1">
    <property type="interactions" value="314"/>
</dbReference>
<dbReference type="Proteomes" id="UP000009022">
    <property type="component" value="Unassembled WGS sequence"/>
</dbReference>
<dbReference type="CTD" id="6752822"/>
<evidence type="ECO:0000313" key="11">
    <source>
        <dbReference type="Proteomes" id="UP000009022"/>
    </source>
</evidence>
<evidence type="ECO:0000256" key="3">
    <source>
        <dbReference type="ARBA" id="ARBA00005885"/>
    </source>
</evidence>
<name>B3RVY1_TRIAD</name>
<feature type="compositionally biased region" description="Basic and acidic residues" evidence="7">
    <location>
        <begin position="433"/>
        <end position="442"/>
    </location>
</feature>
<evidence type="ECO:0008006" key="12">
    <source>
        <dbReference type="Google" id="ProtNLM"/>
    </source>
</evidence>
<dbReference type="STRING" id="10228.B3RVY1"/>
<comment type="subcellular location">
    <subcellularLocation>
        <location evidence="2">Cytoplasm</location>
        <location evidence="2">Cytoskeleton</location>
        <location evidence="2">Spindle</location>
    </subcellularLocation>
    <subcellularLocation>
        <location evidence="1">Nucleus</location>
    </subcellularLocation>
</comment>
<feature type="compositionally biased region" description="Basic and acidic residues" evidence="7">
    <location>
        <begin position="85"/>
        <end position="102"/>
    </location>
</feature>
<dbReference type="OMA" id="GRHTVSC"/>
<keyword evidence="6" id="KW-0539">Nucleus</keyword>
<dbReference type="Pfam" id="PF06886">
    <property type="entry name" value="TPX2"/>
    <property type="match status" value="1"/>
</dbReference>
<feature type="compositionally biased region" description="Basic and acidic residues" evidence="7">
    <location>
        <begin position="155"/>
        <end position="166"/>
    </location>
</feature>
<dbReference type="GO" id="GO:0005634">
    <property type="term" value="C:nucleus"/>
    <property type="evidence" value="ECO:0007669"/>
    <property type="project" value="UniProtKB-SubCell"/>
</dbReference>
<dbReference type="PhylomeDB" id="B3RVY1"/>
<dbReference type="eggNOG" id="ENOG502QVQS">
    <property type="taxonomic scope" value="Eukaryota"/>
</dbReference>
<dbReference type="RefSeq" id="XP_002112111.1">
    <property type="nucleotide sequence ID" value="XM_002112075.1"/>
</dbReference>
<dbReference type="KEGG" id="tad:TRIADDRAFT_55817"/>
<evidence type="ECO:0000256" key="2">
    <source>
        <dbReference type="ARBA" id="ARBA00004186"/>
    </source>
</evidence>
<feature type="region of interest" description="Disordered" evidence="7">
    <location>
        <begin position="583"/>
        <end position="657"/>
    </location>
</feature>
<feature type="compositionally biased region" description="Basic residues" evidence="7">
    <location>
        <begin position="167"/>
        <end position="177"/>
    </location>
</feature>
<dbReference type="Pfam" id="PF12214">
    <property type="entry name" value="TPX2_importin"/>
    <property type="match status" value="1"/>
</dbReference>
<protein>
    <recommendedName>
        <fullName evidence="12">TPX2 C-terminal domain-containing protein</fullName>
    </recommendedName>
</protein>
<proteinExistence type="inferred from homology"/>
<dbReference type="PANTHER" id="PTHR14326:SF44">
    <property type="entry name" value="TARGETING PROTEIN FOR XKLP2"/>
    <property type="match status" value="1"/>
</dbReference>
<feature type="region of interest" description="Disordered" evidence="7">
    <location>
        <begin position="389"/>
        <end position="442"/>
    </location>
</feature>
<dbReference type="InParanoid" id="B3RVY1"/>
<feature type="region of interest" description="Disordered" evidence="7">
    <location>
        <begin position="42"/>
        <end position="124"/>
    </location>
</feature>
<feature type="domain" description="TPX2 central" evidence="9">
    <location>
        <begin position="416"/>
        <end position="549"/>
    </location>
</feature>
<reference evidence="10 11" key="1">
    <citation type="journal article" date="2008" name="Nature">
        <title>The Trichoplax genome and the nature of placozoans.</title>
        <authorList>
            <person name="Srivastava M."/>
            <person name="Begovic E."/>
            <person name="Chapman J."/>
            <person name="Putnam N.H."/>
            <person name="Hellsten U."/>
            <person name="Kawashima T."/>
            <person name="Kuo A."/>
            <person name="Mitros T."/>
            <person name="Salamov A."/>
            <person name="Carpenter M.L."/>
            <person name="Signorovitch A.Y."/>
            <person name="Moreno M.A."/>
            <person name="Kamm K."/>
            <person name="Grimwood J."/>
            <person name="Schmutz J."/>
            <person name="Shapiro H."/>
            <person name="Grigoriev I.V."/>
            <person name="Buss L.W."/>
            <person name="Schierwater B."/>
            <person name="Dellaporta S.L."/>
            <person name="Rokhsar D.S."/>
        </authorList>
    </citation>
    <scope>NUCLEOTIDE SEQUENCE [LARGE SCALE GENOMIC DNA]</scope>
    <source>
        <strain evidence="10 11">Grell-BS-1999</strain>
    </source>
</reference>
<evidence type="ECO:0000256" key="7">
    <source>
        <dbReference type="SAM" id="MobiDB-lite"/>
    </source>
</evidence>
<keyword evidence="4" id="KW-0963">Cytoplasm</keyword>
<dbReference type="InterPro" id="IPR009675">
    <property type="entry name" value="TPX2_fam"/>
</dbReference>
<dbReference type="InterPro" id="IPR027329">
    <property type="entry name" value="TPX2_C"/>
</dbReference>
<feature type="compositionally biased region" description="Polar residues" evidence="7">
    <location>
        <begin position="141"/>
        <end position="154"/>
    </location>
</feature>
<feature type="domain" description="TPX2 C-terminal" evidence="8">
    <location>
        <begin position="659"/>
        <end position="733"/>
    </location>
</feature>
<dbReference type="GeneID" id="6752822"/>